<dbReference type="PANTHER" id="PTHR12286:SF5">
    <property type="entry name" value="SACCHAROPINE DEHYDROGENASE-LIKE OXIDOREDUCTASE"/>
    <property type="match status" value="1"/>
</dbReference>
<dbReference type="Gene3D" id="3.40.50.720">
    <property type="entry name" value="NAD(P)-binding Rossmann-like Domain"/>
    <property type="match status" value="1"/>
</dbReference>
<dbReference type="InterPro" id="IPR036291">
    <property type="entry name" value="NAD(P)-bd_dom_sf"/>
</dbReference>
<feature type="domain" description="Saccharopine dehydrogenase NADP binding" evidence="1">
    <location>
        <begin position="8"/>
        <end position="115"/>
    </location>
</feature>
<organism evidence="2 3">
    <name type="scientific">Litoribacillus peritrichatus</name>
    <dbReference type="NCBI Taxonomy" id="718191"/>
    <lineage>
        <taxon>Bacteria</taxon>
        <taxon>Pseudomonadati</taxon>
        <taxon>Pseudomonadota</taxon>
        <taxon>Gammaproteobacteria</taxon>
        <taxon>Oceanospirillales</taxon>
        <taxon>Oceanospirillaceae</taxon>
        <taxon>Litoribacillus</taxon>
    </lineage>
</organism>
<keyword evidence="3" id="KW-1185">Reference proteome</keyword>
<proteinExistence type="predicted"/>
<dbReference type="SUPFAM" id="SSF51735">
    <property type="entry name" value="NAD(P)-binding Rossmann-fold domains"/>
    <property type="match status" value="1"/>
</dbReference>
<dbReference type="PANTHER" id="PTHR12286">
    <property type="entry name" value="SACCHAROPINE DEHYDROGENASE-LIKE OXIDOREDUCTASE"/>
    <property type="match status" value="1"/>
</dbReference>
<name>A0ABP7N807_9GAMM</name>
<gene>
    <name evidence="2" type="ORF">GCM10022277_39330</name>
</gene>
<dbReference type="Pfam" id="PF03435">
    <property type="entry name" value="Sacchrp_dh_NADP"/>
    <property type="match status" value="1"/>
</dbReference>
<evidence type="ECO:0000313" key="3">
    <source>
        <dbReference type="Proteomes" id="UP001501565"/>
    </source>
</evidence>
<reference evidence="3" key="1">
    <citation type="journal article" date="2019" name="Int. J. Syst. Evol. Microbiol.">
        <title>The Global Catalogue of Microorganisms (GCM) 10K type strain sequencing project: providing services to taxonomists for standard genome sequencing and annotation.</title>
        <authorList>
            <consortium name="The Broad Institute Genomics Platform"/>
            <consortium name="The Broad Institute Genome Sequencing Center for Infectious Disease"/>
            <person name="Wu L."/>
            <person name="Ma J."/>
        </authorList>
    </citation>
    <scope>NUCLEOTIDE SEQUENCE [LARGE SCALE GENOMIC DNA]</scope>
    <source>
        <strain evidence="3">JCM 17551</strain>
    </source>
</reference>
<dbReference type="InterPro" id="IPR051276">
    <property type="entry name" value="Saccharopine_DH-like_oxidrdct"/>
</dbReference>
<dbReference type="EMBL" id="BAABBN010000015">
    <property type="protein sequence ID" value="GAA3939445.1"/>
    <property type="molecule type" value="Genomic_DNA"/>
</dbReference>
<dbReference type="InterPro" id="IPR005097">
    <property type="entry name" value="Sacchrp_dh_NADP-bd"/>
</dbReference>
<accession>A0ABP7N807</accession>
<evidence type="ECO:0000259" key="1">
    <source>
        <dbReference type="Pfam" id="PF03435"/>
    </source>
</evidence>
<protein>
    <submittedName>
        <fullName evidence="2">Saccharopine dehydrogenase NADP-binding domain-containing protein</fullName>
    </submittedName>
</protein>
<dbReference type="Proteomes" id="UP001501565">
    <property type="component" value="Unassembled WGS sequence"/>
</dbReference>
<dbReference type="RefSeq" id="WP_344800350.1">
    <property type="nucleotide sequence ID" value="NZ_BAABBN010000015.1"/>
</dbReference>
<sequence>MTPRVYDIVIFGATGFTGQLTVQYLSQKLVDGTFSLAIAGRNFNKLHTLKNELVAIDRGNEVIGVEVADVADEASMMALAAKTRVLITTVGPYTEFGEAAIKACAEKGTDYLDLTGELEFVERMYAKYDMVARSTKCRLIHCCGFDSIPHDLGVLFAVQQLSEEAGELVRSDVFVDGYVKVGGRISGGTWHTMINAFSRLAKNLDVVKFWRSLTQGKDVDGRRIRAAKPQLKYDYTLRSWVVSLPTIDGQVVRRSAELFEQYGRRFTYGHYLQIRRLPKLLMTLGGFSSVIALSQFKWTRNKLLELLPQGEGPTDGDRERAWFKVTIRARSGRHKVVASVRGGDPGYTETAKMLSESALALVLDNAHLEPVYGVLTPAAAMGNRLIERLDQAGIKFTLLEDY</sequence>
<evidence type="ECO:0000313" key="2">
    <source>
        <dbReference type="EMBL" id="GAA3939445.1"/>
    </source>
</evidence>
<comment type="caution">
    <text evidence="2">The sequence shown here is derived from an EMBL/GenBank/DDBJ whole genome shotgun (WGS) entry which is preliminary data.</text>
</comment>